<evidence type="ECO:0000313" key="2">
    <source>
        <dbReference type="Proteomes" id="UP000327167"/>
    </source>
</evidence>
<dbReference type="EMBL" id="CABVHJ010000001">
    <property type="protein sequence ID" value="VVM43699.1"/>
    <property type="molecule type" value="Genomic_DNA"/>
</dbReference>
<dbReference type="AlphaFoldDB" id="A0A5E6PKY4"/>
<protein>
    <submittedName>
        <fullName evidence="1">Uncharacterized protein</fullName>
    </submittedName>
</protein>
<organism evidence="1 2">
    <name type="scientific">Pseudomonas fluorescens</name>
    <dbReference type="NCBI Taxonomy" id="294"/>
    <lineage>
        <taxon>Bacteria</taxon>
        <taxon>Pseudomonadati</taxon>
        <taxon>Pseudomonadota</taxon>
        <taxon>Gammaproteobacteria</taxon>
        <taxon>Pseudomonadales</taxon>
        <taxon>Pseudomonadaceae</taxon>
        <taxon>Pseudomonas</taxon>
    </lineage>
</organism>
<accession>A0A5E6PKY4</accession>
<evidence type="ECO:0000313" key="1">
    <source>
        <dbReference type="EMBL" id="VVM43699.1"/>
    </source>
</evidence>
<sequence>MSIKALQDVWDRQFPLLNDRVKTSWIGQLNYIQGASTEAEVNEAGHMAKGFVAALAYADLVDEEGAELMGKTLLRVGNDSFARIRATGIVGQPQRK</sequence>
<dbReference type="Proteomes" id="UP000327167">
    <property type="component" value="Unassembled WGS sequence"/>
</dbReference>
<name>A0A5E6PKY4_PSEFL</name>
<gene>
    <name evidence="1" type="ORF">PS655_00428</name>
</gene>
<reference evidence="1 2" key="1">
    <citation type="submission" date="2019-09" db="EMBL/GenBank/DDBJ databases">
        <authorList>
            <person name="Chandra G."/>
            <person name="Truman W A."/>
        </authorList>
    </citation>
    <scope>NUCLEOTIDE SEQUENCE [LARGE SCALE GENOMIC DNA]</scope>
    <source>
        <strain evidence="1">PS655</strain>
    </source>
</reference>
<dbReference type="RefSeq" id="WP_150649133.1">
    <property type="nucleotide sequence ID" value="NZ_CABVHJ010000001.1"/>
</dbReference>
<proteinExistence type="predicted"/>